<feature type="domain" description="Fibronectin type-III" evidence="2">
    <location>
        <begin position="381"/>
        <end position="479"/>
    </location>
</feature>
<dbReference type="Proteomes" id="UP000190774">
    <property type="component" value="Unassembled WGS sequence"/>
</dbReference>
<dbReference type="STRING" id="48467.SAMN02745166_02264"/>
<dbReference type="EMBL" id="FUYE01000006">
    <property type="protein sequence ID" value="SKA95078.1"/>
    <property type="molecule type" value="Genomic_DNA"/>
</dbReference>
<evidence type="ECO:0000313" key="4">
    <source>
        <dbReference type="Proteomes" id="UP000190774"/>
    </source>
</evidence>
<feature type="domain" description="Fibronectin type-III" evidence="2">
    <location>
        <begin position="196"/>
        <end position="292"/>
    </location>
</feature>
<dbReference type="InterPro" id="IPR013783">
    <property type="entry name" value="Ig-like_fold"/>
</dbReference>
<evidence type="ECO:0000256" key="1">
    <source>
        <dbReference type="ARBA" id="ARBA00022729"/>
    </source>
</evidence>
<dbReference type="RefSeq" id="WP_078813469.1">
    <property type="nucleotide sequence ID" value="NZ_FUYE01000006.1"/>
</dbReference>
<dbReference type="PANTHER" id="PTHR21666">
    <property type="entry name" value="PEPTIDASE-RELATED"/>
    <property type="match status" value="1"/>
</dbReference>
<dbReference type="SUPFAM" id="SSF51261">
    <property type="entry name" value="Duplicated hybrid motif"/>
    <property type="match status" value="1"/>
</dbReference>
<dbReference type="CDD" id="cd12797">
    <property type="entry name" value="M23_peptidase"/>
    <property type="match status" value="1"/>
</dbReference>
<dbReference type="Pfam" id="PF05345">
    <property type="entry name" value="He_PIG"/>
    <property type="match status" value="1"/>
</dbReference>
<organism evidence="3 4">
    <name type="scientific">Prosthecobacter debontii</name>
    <dbReference type="NCBI Taxonomy" id="48467"/>
    <lineage>
        <taxon>Bacteria</taxon>
        <taxon>Pseudomonadati</taxon>
        <taxon>Verrucomicrobiota</taxon>
        <taxon>Verrucomicrobiia</taxon>
        <taxon>Verrucomicrobiales</taxon>
        <taxon>Verrucomicrobiaceae</taxon>
        <taxon>Prosthecobacter</taxon>
    </lineage>
</organism>
<dbReference type="Pfam" id="PF08239">
    <property type="entry name" value="SH3_3"/>
    <property type="match status" value="1"/>
</dbReference>
<dbReference type="Gene3D" id="2.70.70.10">
    <property type="entry name" value="Glucose Permease (Domain IIA)"/>
    <property type="match status" value="1"/>
</dbReference>
<dbReference type="SMART" id="SM00060">
    <property type="entry name" value="FN3"/>
    <property type="match status" value="4"/>
</dbReference>
<sequence>MNIRLPMVFGILWAVGLPVTGAYALTIGDRIQASANLNIRSSASTSGSLLGTAAAGAQGEIIGGPTSANGYTWWRVDWDSYSTGWSVADYMTKVTGSSPGNFTLSNSSPIWDTSPPAGPAVQLSWTSSSNATSYEIYRNGSKIYPTSGTFTGTSFRNETGLTGGQSYSYYVIARNASGSRQSNTLNITMPNAPPATPATPGYLEGQFFAYRVELGWTDQSSNEQGFKVERRIGSGSWSQIATVGAVSGSGSSVFWTDNTASPKTSYSYRVYAYNAQGNSGYTNTTSLTTPAGRPGSFTLSSQSPVWDASLPGPKVQLTWTASADAGGYALYRDGSLYISGISGTSFLNQSGLNAGQTYTYHVRASNSEGTTDSNTITVTMPPAPPSVPVTPYNLAAAVSGQAIQLTWTDASNNEQGFKIERRPFWAPGWAALVTLGANVTSYVDTTVAASESYVYRVRAYNNVGPSNYSNDATVTSAPLILPPDITPENYAISKASGGIGTAFNVTYNLQNQGGTASQAFTTRIRLSASSSKPSSSDPVLKEFQSSGMAVGEVRSENRSVIIPSGTSVGKKYIWLVIDAESTAGQDATGESNDSVRLLFTVTAPSPAISLINGGVPVVADFNNDVQTIDIDGSGFVSKPTVSVIWSGGGKTLSSSQVTFVNEGKLQIHIQLGKVADIWSVQVKNPDGQPSSPTNFTVTTATDHTLPTVTSFTAQSLAVSDGESVNLRYTVADSGGGGLDRVELWRTKDAGGQPEGGNWQKVKQNPASGYGPVQGAFSDELPSVGVYWYGIHVVDKSNNTATETTSGKAPLRIERLGDQESAFSFSFPLSGYDPYTAQIVSVFDHANNDEAKVIAYTGEMGDVVDYNESSSKPYSFKKSDGSSFRINGYYQGTQMTGPGTLNYDGHRGYDYKVEAGTLVCAAADGIVVKTDPDNTTAAGKFIRLDHADVGYQTQYLHLSRIDVTVGQQITRGDVIGLSGNTAGAQSVGAHLHFEVKKRDGEIPVDPYGWAGQGPDPYTRATNRLLWQKSRQPKPKVKHIKPYTVTGSKSAQEFTLEGEGLTHASTIEVAYRDTNYEFVKIKNKPVLNGDSQMTFRLTVGLESDTWQVRVNSGSGPSNIDTFTVIAPTEPKTPSLTLVNGGELMRFDRPRYFTLHELHFGVPSADQRSGLETLLSYIENDPGLPLDANFKHLRWAAYILATTRHETGRVYQPIPEKWDTRLLQLRDAKPAYAAATAVDYFNYWYAGVNGNGNEASNDGYTYRGRGYVQLTGRGNYSLLGRSLGIDLEHDPDKALVADVSYRIMSHGMLHGSFTGVGLGNYITDTVTDYFNARKVVNGLDKAESIGDAATRFESILRESLINTSSLLVAPELETSVSATTSLSVSSDLGVTYSAKGLPSGMKIDAKTGVISGNATKVGRYSIAVSASNAAGSSEPLVLSLDVDSLPQGVIGSFEALVSAQEGLNDNLGGRLQLNVTTAGQVSGRLTLGDVALPFRAFVDMQPGDIPRIKAQLARKGLQSVQLDLELDPTAGTLAGIVTAGTDSASVEGYRNPWAAGGNVWAGYYTQTLDLIPESVGDPGIPQGNGWASLKVDAKGNARWAGVLADGTKITSASVTSADGRVTWYNYLYGKEGGSVVGQAQITSAEGSPLDGVLDWVKKPSASSKVRSYRQGFGLAEPVALALSGGLYTAPAGAVLGVADTSPNVRVSFAEGGIEQSAVLPDVALQVDVRNRVLLPAAEANPGRLKLSLKASTGYFSGGFQVADQLSSDSKPLVRSAAFQGMLVPRLGLGAGFFLLPQMPDATATPPTTAKTSPILSGQVLFEPFTNEDPDVTAFTDDFNRADAAGVGNGWLNATSRVDKGWTDGGAVSGTLRIVNQCAENSQTTGTAAIYRGFDHSAGVRVKATFSHVNGFGSLQRRFLHCLGVRSNGQIGDGLAVMFYRADQGYSNSTVLLFDGATEVAKIATDFQFSEWIRAEVEFRTDGSVQVNVANADGTEGQQTLSFPARPVNASGSNVIFVVNGCSGPLKGWVDDVTLEKF</sequence>
<dbReference type="PANTHER" id="PTHR21666:SF289">
    <property type="entry name" value="L-ALA--D-GLU ENDOPEPTIDASE"/>
    <property type="match status" value="1"/>
</dbReference>
<evidence type="ECO:0000313" key="3">
    <source>
        <dbReference type="EMBL" id="SKA95078.1"/>
    </source>
</evidence>
<dbReference type="InterPro" id="IPR003961">
    <property type="entry name" value="FN3_dom"/>
</dbReference>
<dbReference type="Pfam" id="PF01551">
    <property type="entry name" value="Peptidase_M23"/>
    <property type="match status" value="1"/>
</dbReference>
<dbReference type="SUPFAM" id="SSF53955">
    <property type="entry name" value="Lysozyme-like"/>
    <property type="match status" value="1"/>
</dbReference>
<dbReference type="InterPro" id="IPR023346">
    <property type="entry name" value="Lysozyme-like_dom_sf"/>
</dbReference>
<keyword evidence="1" id="KW-0732">Signal</keyword>
<dbReference type="CDD" id="cd00063">
    <property type="entry name" value="FN3"/>
    <property type="match status" value="2"/>
</dbReference>
<dbReference type="Gene3D" id="1.10.530.10">
    <property type="match status" value="1"/>
</dbReference>
<dbReference type="InterPro" id="IPR015919">
    <property type="entry name" value="Cadherin-like_sf"/>
</dbReference>
<dbReference type="GO" id="GO:0004222">
    <property type="term" value="F:metalloendopeptidase activity"/>
    <property type="evidence" value="ECO:0007669"/>
    <property type="project" value="TreeGrafter"/>
</dbReference>
<name>A0A1T4Y0S0_9BACT</name>
<dbReference type="OrthoDB" id="9807519at2"/>
<accession>A0A1T4Y0S0</accession>
<dbReference type="InterPro" id="IPR050570">
    <property type="entry name" value="Cell_wall_metabolism_enzyme"/>
</dbReference>
<dbReference type="Gene3D" id="2.60.40.10">
    <property type="entry name" value="Immunoglobulins"/>
    <property type="match status" value="5"/>
</dbReference>
<dbReference type="InterPro" id="IPR003646">
    <property type="entry name" value="SH3-like_bac-type"/>
</dbReference>
<dbReference type="GO" id="GO:0005509">
    <property type="term" value="F:calcium ion binding"/>
    <property type="evidence" value="ECO:0007669"/>
    <property type="project" value="InterPro"/>
</dbReference>
<dbReference type="PROSITE" id="PS50853">
    <property type="entry name" value="FN3"/>
    <property type="match status" value="2"/>
</dbReference>
<dbReference type="GO" id="GO:0016020">
    <property type="term" value="C:membrane"/>
    <property type="evidence" value="ECO:0007669"/>
    <property type="project" value="InterPro"/>
</dbReference>
<evidence type="ECO:0000259" key="2">
    <source>
        <dbReference type="PROSITE" id="PS50853"/>
    </source>
</evidence>
<protein>
    <submittedName>
        <fullName evidence="3">Putative Ig domain-containing protein</fullName>
    </submittedName>
</protein>
<dbReference type="InterPro" id="IPR036116">
    <property type="entry name" value="FN3_sf"/>
</dbReference>
<dbReference type="Gene3D" id="2.30.30.40">
    <property type="entry name" value="SH3 Domains"/>
    <property type="match status" value="1"/>
</dbReference>
<gene>
    <name evidence="3" type="ORF">SAMN02745166_02264</name>
</gene>
<dbReference type="InterPro" id="IPR016047">
    <property type="entry name" value="M23ase_b-sheet_dom"/>
</dbReference>
<dbReference type="SUPFAM" id="SSF49313">
    <property type="entry name" value="Cadherin-like"/>
    <property type="match status" value="1"/>
</dbReference>
<reference evidence="4" key="1">
    <citation type="submission" date="2017-02" db="EMBL/GenBank/DDBJ databases">
        <authorList>
            <person name="Varghese N."/>
            <person name="Submissions S."/>
        </authorList>
    </citation>
    <scope>NUCLEOTIDE SEQUENCE [LARGE SCALE GENOMIC DNA]</scope>
    <source>
        <strain evidence="4">ATCC 700200</strain>
    </source>
</reference>
<dbReference type="InterPro" id="IPR011055">
    <property type="entry name" value="Dup_hybrid_motif"/>
</dbReference>
<keyword evidence="4" id="KW-1185">Reference proteome</keyword>
<proteinExistence type="predicted"/>
<dbReference type="SUPFAM" id="SSF49265">
    <property type="entry name" value="Fibronectin type III"/>
    <property type="match status" value="2"/>
</dbReference>